<feature type="compositionally biased region" description="Basic and acidic residues" evidence="1">
    <location>
        <begin position="1"/>
        <end position="17"/>
    </location>
</feature>
<protein>
    <submittedName>
        <fullName evidence="2">Uncharacterized protein</fullName>
    </submittedName>
</protein>
<evidence type="ECO:0000313" key="2">
    <source>
        <dbReference type="EMBL" id="GGI07217.1"/>
    </source>
</evidence>
<sequence length="73" mass="8302">MTEKTEKKTARTPRDCECSCGEQTKGGRFRPGHDGRLKGHLIRDYREATTAAQRKRVAAKFEALGWSHFIPKV</sequence>
<comment type="caution">
    <text evidence="2">The sequence shown here is derived from an EMBL/GenBank/DDBJ whole genome shotgun (WGS) entry which is preliminary data.</text>
</comment>
<name>A0A8J3EU92_9ACTN</name>
<dbReference type="EMBL" id="BMHA01000008">
    <property type="protein sequence ID" value="GGI07217.1"/>
    <property type="molecule type" value="Genomic_DNA"/>
</dbReference>
<evidence type="ECO:0000256" key="1">
    <source>
        <dbReference type="SAM" id="MobiDB-lite"/>
    </source>
</evidence>
<reference evidence="2" key="1">
    <citation type="journal article" date="2014" name="Int. J. Syst. Evol. Microbiol.">
        <title>Complete genome sequence of Corynebacterium casei LMG S-19264T (=DSM 44701T), isolated from a smear-ripened cheese.</title>
        <authorList>
            <consortium name="US DOE Joint Genome Institute (JGI-PGF)"/>
            <person name="Walter F."/>
            <person name="Albersmeier A."/>
            <person name="Kalinowski J."/>
            <person name="Ruckert C."/>
        </authorList>
    </citation>
    <scope>NUCLEOTIDE SEQUENCE</scope>
    <source>
        <strain evidence="2">CGMCC 1.14988</strain>
    </source>
</reference>
<feature type="region of interest" description="Disordered" evidence="1">
    <location>
        <begin position="1"/>
        <end position="35"/>
    </location>
</feature>
<reference evidence="2" key="2">
    <citation type="submission" date="2020-09" db="EMBL/GenBank/DDBJ databases">
        <authorList>
            <person name="Sun Q."/>
            <person name="Zhou Y."/>
        </authorList>
    </citation>
    <scope>NUCLEOTIDE SEQUENCE</scope>
    <source>
        <strain evidence="2">CGMCC 1.14988</strain>
    </source>
</reference>
<evidence type="ECO:0000313" key="3">
    <source>
        <dbReference type="Proteomes" id="UP000650511"/>
    </source>
</evidence>
<gene>
    <name evidence="2" type="ORF">GCM10011354_22980</name>
</gene>
<dbReference type="OrthoDB" id="4140166at2"/>
<organism evidence="2 3">
    <name type="scientific">Egicoccus halophilus</name>
    <dbReference type="NCBI Taxonomy" id="1670830"/>
    <lineage>
        <taxon>Bacteria</taxon>
        <taxon>Bacillati</taxon>
        <taxon>Actinomycetota</taxon>
        <taxon>Nitriliruptoria</taxon>
        <taxon>Egicoccales</taxon>
        <taxon>Egicoccaceae</taxon>
        <taxon>Egicoccus</taxon>
    </lineage>
</organism>
<dbReference type="AlphaFoldDB" id="A0A8J3EU92"/>
<keyword evidence="3" id="KW-1185">Reference proteome</keyword>
<accession>A0A8J3EU92</accession>
<dbReference type="Proteomes" id="UP000650511">
    <property type="component" value="Unassembled WGS sequence"/>
</dbReference>
<dbReference type="RefSeq" id="WP_130649976.1">
    <property type="nucleotide sequence ID" value="NZ_BMHA01000008.1"/>
</dbReference>
<proteinExistence type="predicted"/>